<evidence type="ECO:0000256" key="1">
    <source>
        <dbReference type="SAM" id="SignalP"/>
    </source>
</evidence>
<dbReference type="EMBL" id="JAASQJ010000005">
    <property type="protein sequence ID" value="NIJ55415.1"/>
    <property type="molecule type" value="Genomic_DNA"/>
</dbReference>
<protein>
    <recommendedName>
        <fullName evidence="4">Outer membrane protein beta-barrel domain-containing protein</fullName>
    </recommendedName>
</protein>
<dbReference type="RefSeq" id="WP_167275191.1">
    <property type="nucleotide sequence ID" value="NZ_JAASQJ010000005.1"/>
</dbReference>
<accession>A0ABX0UUH9</accession>
<evidence type="ECO:0000313" key="2">
    <source>
        <dbReference type="EMBL" id="NIJ55415.1"/>
    </source>
</evidence>
<keyword evidence="3" id="KW-1185">Reference proteome</keyword>
<feature type="signal peptide" evidence="1">
    <location>
        <begin position="1"/>
        <end position="19"/>
    </location>
</feature>
<reference evidence="2 3" key="1">
    <citation type="submission" date="2020-03" db="EMBL/GenBank/DDBJ databases">
        <title>Genomic Encyclopedia of Type Strains, Phase IV (KMG-IV): sequencing the most valuable type-strain genomes for metagenomic binning, comparative biology and taxonomic classification.</title>
        <authorList>
            <person name="Goeker M."/>
        </authorList>
    </citation>
    <scope>NUCLEOTIDE SEQUENCE [LARGE SCALE GENOMIC DNA]</scope>
    <source>
        <strain evidence="2 3">DSM 102865</strain>
    </source>
</reference>
<proteinExistence type="predicted"/>
<evidence type="ECO:0000313" key="3">
    <source>
        <dbReference type="Proteomes" id="UP001179181"/>
    </source>
</evidence>
<dbReference type="Proteomes" id="UP001179181">
    <property type="component" value="Unassembled WGS sequence"/>
</dbReference>
<keyword evidence="1" id="KW-0732">Signal</keyword>
<organism evidence="2 3">
    <name type="scientific">Dyadobacter arcticus</name>
    <dbReference type="NCBI Taxonomy" id="1078754"/>
    <lineage>
        <taxon>Bacteria</taxon>
        <taxon>Pseudomonadati</taxon>
        <taxon>Bacteroidota</taxon>
        <taxon>Cytophagia</taxon>
        <taxon>Cytophagales</taxon>
        <taxon>Spirosomataceae</taxon>
        <taxon>Dyadobacter</taxon>
    </lineage>
</organism>
<comment type="caution">
    <text evidence="2">The sequence shown here is derived from an EMBL/GenBank/DDBJ whole genome shotgun (WGS) entry which is preliminary data.</text>
</comment>
<gene>
    <name evidence="2" type="ORF">FHS68_004604</name>
</gene>
<evidence type="ECO:0008006" key="4">
    <source>
        <dbReference type="Google" id="ProtNLM"/>
    </source>
</evidence>
<name>A0ABX0UUH9_9BACT</name>
<sequence>MNKYHCILFLLLSCLGTNAQNTLNDPADMAGIYGGGQIGIQNNRPVLGGELFWVSSNHLGISADANYSIYRCRELPPNYQKGTCFFGNCLPQDKVLTVSLMGLYQWSLKNPRLSLGVLAGPSLIKYDSHEFFRSEGAGFDFFSSGNYDFNEKTSFVPGLNGKVRLTYRLRTHMAAGCAIFTNLNNAKVVRGFNLSLTFGRFRN</sequence>
<feature type="chain" id="PRO_5045302904" description="Outer membrane protein beta-barrel domain-containing protein" evidence="1">
    <location>
        <begin position="20"/>
        <end position="203"/>
    </location>
</feature>